<reference evidence="1 2" key="1">
    <citation type="submission" date="2021-06" db="EMBL/GenBank/DDBJ databases">
        <title>Caerostris extrusa draft genome.</title>
        <authorList>
            <person name="Kono N."/>
            <person name="Arakawa K."/>
        </authorList>
    </citation>
    <scope>NUCLEOTIDE SEQUENCE [LARGE SCALE GENOMIC DNA]</scope>
</reference>
<proteinExistence type="predicted"/>
<gene>
    <name evidence="1" type="ORF">CEXT_236591</name>
</gene>
<accession>A0AAV4XH56</accession>
<dbReference type="EMBL" id="BPLR01000335">
    <property type="protein sequence ID" value="GIY93999.1"/>
    <property type="molecule type" value="Genomic_DNA"/>
</dbReference>
<sequence>MEEKPSDNNHSSDFNHRSPCQMSSFLPLEEKYAPSWWAALPATWKASLFENAFCGISVTHAANFKQRRRKARISNRISSGLYSSIRRPFPHKTASSSTSYIKDHAIKCRAFFLFKRNTPQLVGLPSLQPARHHYSKNAFWGISDARWKF</sequence>
<dbReference type="Proteomes" id="UP001054945">
    <property type="component" value="Unassembled WGS sequence"/>
</dbReference>
<name>A0AAV4XH56_CAEEX</name>
<comment type="caution">
    <text evidence="1">The sequence shown here is derived from an EMBL/GenBank/DDBJ whole genome shotgun (WGS) entry which is preliminary data.</text>
</comment>
<keyword evidence="2" id="KW-1185">Reference proteome</keyword>
<evidence type="ECO:0000313" key="1">
    <source>
        <dbReference type="EMBL" id="GIY93999.1"/>
    </source>
</evidence>
<evidence type="ECO:0000313" key="2">
    <source>
        <dbReference type="Proteomes" id="UP001054945"/>
    </source>
</evidence>
<protein>
    <submittedName>
        <fullName evidence="1">Uncharacterized protein</fullName>
    </submittedName>
</protein>
<dbReference type="AlphaFoldDB" id="A0AAV4XH56"/>
<organism evidence="1 2">
    <name type="scientific">Caerostris extrusa</name>
    <name type="common">Bark spider</name>
    <name type="synonym">Caerostris bankana</name>
    <dbReference type="NCBI Taxonomy" id="172846"/>
    <lineage>
        <taxon>Eukaryota</taxon>
        <taxon>Metazoa</taxon>
        <taxon>Ecdysozoa</taxon>
        <taxon>Arthropoda</taxon>
        <taxon>Chelicerata</taxon>
        <taxon>Arachnida</taxon>
        <taxon>Araneae</taxon>
        <taxon>Araneomorphae</taxon>
        <taxon>Entelegynae</taxon>
        <taxon>Araneoidea</taxon>
        <taxon>Araneidae</taxon>
        <taxon>Caerostris</taxon>
    </lineage>
</organism>